<evidence type="ECO:0000313" key="7">
    <source>
        <dbReference type="Proteomes" id="UP000062768"/>
    </source>
</evidence>
<evidence type="ECO:0000313" key="3">
    <source>
        <dbReference type="EMBL" id="CEA12439.1"/>
    </source>
</evidence>
<evidence type="ECO:0000313" key="5">
    <source>
        <dbReference type="EMBL" id="MBF4476156.1"/>
    </source>
</evidence>
<reference evidence="3" key="2">
    <citation type="submission" date="2014-08" db="EMBL/GenBank/DDBJ databases">
        <authorList>
            <person name="Wibberg D."/>
        </authorList>
    </citation>
    <scope>NUCLEOTIDE SEQUENCE</scope>
</reference>
<evidence type="ECO:0000313" key="2">
    <source>
        <dbReference type="EMBL" id="AIS32697.1"/>
    </source>
</evidence>
<dbReference type="Gene3D" id="3.30.110.70">
    <property type="entry name" value="Hypothetical protein apc22750. Chain B"/>
    <property type="match status" value="1"/>
</dbReference>
<organism evidence="2 6">
    <name type="scientific">Methanobacterium formicicum</name>
    <dbReference type="NCBI Taxonomy" id="2162"/>
    <lineage>
        <taxon>Archaea</taxon>
        <taxon>Methanobacteriati</taxon>
        <taxon>Methanobacteriota</taxon>
        <taxon>Methanomada group</taxon>
        <taxon>Methanobacteria</taxon>
        <taxon>Methanobacteriales</taxon>
        <taxon>Methanobacteriaceae</taxon>
        <taxon>Methanobacterium</taxon>
    </lineage>
</organism>
<dbReference type="Pfam" id="PF01906">
    <property type="entry name" value="YbjQ_1"/>
    <property type="match status" value="1"/>
</dbReference>
<protein>
    <recommendedName>
        <fullName evidence="1">UPF0145 protein BRM9_1891</fullName>
    </recommendedName>
</protein>
<dbReference type="PATRIC" id="fig|2162.10.peg.483"/>
<dbReference type="PANTHER" id="PTHR34068:SF1">
    <property type="entry name" value="UPF0145 PROTEIN YBJQ"/>
    <property type="match status" value="1"/>
</dbReference>
<dbReference type="HAMAP" id="MF_00338">
    <property type="entry name" value="UPF0145"/>
    <property type="match status" value="1"/>
</dbReference>
<reference evidence="5" key="4">
    <citation type="submission" date="2020-10" db="EMBL/GenBank/DDBJ databases">
        <title>Dehalococcoides mccartyi of a TCE/Cr reducing biochatode.</title>
        <authorList>
            <person name="Matturro B."/>
        </authorList>
    </citation>
    <scope>NUCLEOTIDE SEQUENCE</scope>
    <source>
        <strain evidence="5">Bin2</strain>
    </source>
</reference>
<dbReference type="SUPFAM" id="SSF117782">
    <property type="entry name" value="YbjQ-like"/>
    <property type="match status" value="1"/>
</dbReference>
<accession>A0A089ZF25</accession>
<dbReference type="PANTHER" id="PTHR34068">
    <property type="entry name" value="UPF0145 PROTEIN YBJQ"/>
    <property type="match status" value="1"/>
</dbReference>
<dbReference type="KEGG" id="mfc:BRM9_1891"/>
<dbReference type="InterPro" id="IPR035439">
    <property type="entry name" value="UPF0145_dom_sf"/>
</dbReference>
<dbReference type="EMBL" id="CP006933">
    <property type="protein sequence ID" value="AIS32697.1"/>
    <property type="molecule type" value="Genomic_DNA"/>
</dbReference>
<dbReference type="OrthoDB" id="59443at2157"/>
<dbReference type="GeneID" id="82849644"/>
<dbReference type="EMBL" id="LN734822">
    <property type="protein sequence ID" value="CEL24114.1"/>
    <property type="molecule type" value="Genomic_DNA"/>
</dbReference>
<keyword evidence="7" id="KW-1185">Reference proteome</keyword>
<dbReference type="InterPro" id="IPR002765">
    <property type="entry name" value="UPF0145_YbjQ-like"/>
</dbReference>
<dbReference type="Proteomes" id="UP000029661">
    <property type="component" value="Chromosome"/>
</dbReference>
<dbReference type="Proteomes" id="UP000062768">
    <property type="component" value="Chromosome I"/>
</dbReference>
<dbReference type="STRING" id="2162.BRM9_1891"/>
<dbReference type="EMBL" id="JADIIL010000039">
    <property type="protein sequence ID" value="MBF4476156.1"/>
    <property type="molecule type" value="Genomic_DNA"/>
</dbReference>
<sequence>MLVLTTPSIQGKKINEYYGLVTGESLLGANVYKDMFSGVRDVVGGRTSAYEEELKKAREVALESMKEKAADKGANAVIGVRLAYHNLGGTMGNTIMVTVFGTAVSYEE</sequence>
<evidence type="ECO:0000313" key="6">
    <source>
        <dbReference type="Proteomes" id="UP000029661"/>
    </source>
</evidence>
<comment type="similarity">
    <text evidence="1">Belongs to the UPF0145 family.</text>
</comment>
<dbReference type="KEGG" id="mfi:DSM1535_0073"/>
<reference evidence="2" key="1">
    <citation type="submission" date="2013-12" db="EMBL/GenBank/DDBJ databases">
        <title>The complete genome sequence of Methanobacterium sp. BRM9.</title>
        <authorList>
            <consortium name="Pastoral Greenhouse Gas Research Consortium"/>
            <person name="Kelly W.J."/>
            <person name="Leahy S.C."/>
            <person name="Perry R."/>
            <person name="Li D."/>
            <person name="Altermann E."/>
            <person name="Lambie S.C."/>
            <person name="Attwood G.T."/>
        </authorList>
    </citation>
    <scope>NUCLEOTIDE SEQUENCE [LARGE SCALE GENOMIC DNA]</scope>
    <source>
        <strain evidence="2">BRM9</strain>
    </source>
</reference>
<reference evidence="4" key="3">
    <citation type="submission" date="2014-09" db="EMBL/GenBank/DDBJ databases">
        <authorList>
            <person name="Bishop-Lilly K.A."/>
            <person name="Broomall S.M."/>
            <person name="Chain P.S."/>
            <person name="Chertkov O."/>
            <person name="Coyne S.R."/>
            <person name="Daligault H.E."/>
            <person name="Davenport K.W."/>
            <person name="Erkkila T."/>
            <person name="Frey K.G."/>
            <person name="Gibbons H.S."/>
            <person name="Gu W."/>
            <person name="Jaissle J."/>
            <person name="Johnson S.L."/>
            <person name="Koroleva G.I."/>
            <person name="Ladner J.T."/>
            <person name="Lo C.-C."/>
            <person name="Minogue T.D."/>
            <person name="Munk C."/>
            <person name="Palacios G.F."/>
            <person name="Redden C.L."/>
            <person name="Rosenzweig C.N."/>
            <person name="Scholz M.B."/>
            <person name="Teshima H."/>
            <person name="Xu Y."/>
        </authorList>
    </citation>
    <scope>NUCLEOTIDE SEQUENCE</scope>
    <source>
        <strain evidence="4">Mb9</strain>
    </source>
</reference>
<gene>
    <name evidence="2" type="ORF">BRM9_1891</name>
    <name evidence="3" type="ORF">DSM1535_0073</name>
    <name evidence="5" type="ORF">ISP06_11915</name>
    <name evidence="4" type="ORF">MB9_0467</name>
</gene>
<dbReference type="AlphaFoldDB" id="A0A089ZF25"/>
<proteinExistence type="inferred from homology"/>
<dbReference type="Proteomes" id="UP000606900">
    <property type="component" value="Unassembled WGS sequence"/>
</dbReference>
<dbReference type="RefSeq" id="WP_048071787.1">
    <property type="nucleotide sequence ID" value="NZ_CALCVY010000268.1"/>
</dbReference>
<name>A0A089ZF25_METFO</name>
<evidence type="ECO:0000313" key="4">
    <source>
        <dbReference type="EMBL" id="CEL24114.1"/>
    </source>
</evidence>
<dbReference type="EMBL" id="LN515531">
    <property type="protein sequence ID" value="CEA12439.1"/>
    <property type="molecule type" value="Genomic_DNA"/>
</dbReference>
<evidence type="ECO:0000256" key="1">
    <source>
        <dbReference type="HAMAP-Rule" id="MF_00338"/>
    </source>
</evidence>